<dbReference type="EMBL" id="KK718429">
    <property type="protein sequence ID" value="KFO56044.1"/>
    <property type="molecule type" value="Genomic_DNA"/>
</dbReference>
<evidence type="ECO:0000313" key="2">
    <source>
        <dbReference type="EMBL" id="KFO56044.1"/>
    </source>
</evidence>
<feature type="region of interest" description="Disordered" evidence="1">
    <location>
        <begin position="16"/>
        <end position="36"/>
    </location>
</feature>
<evidence type="ECO:0000256" key="1">
    <source>
        <dbReference type="SAM" id="MobiDB-lite"/>
    </source>
</evidence>
<dbReference type="AlphaFoldDB" id="A0A091EI24"/>
<sequence>MAVTFQMLAVQQSTSKEIHTWQSDRPSRHRRPDNSCTKLRGMTRAATITSEMAMEAARLWGTRWKLRTRRMVARTSPFQRNVATTSMANRVRTN</sequence>
<protein>
    <submittedName>
        <fullName evidence="2">Uncharacterized protein</fullName>
    </submittedName>
</protein>
<feature type="non-terminal residue" evidence="2">
    <location>
        <position position="94"/>
    </location>
</feature>
<evidence type="ECO:0000313" key="3">
    <source>
        <dbReference type="Proteomes" id="UP000052976"/>
    </source>
</evidence>
<organism evidence="2 3">
    <name type="scientific">Corvus brachyrhynchos</name>
    <name type="common">American crow</name>
    <dbReference type="NCBI Taxonomy" id="85066"/>
    <lineage>
        <taxon>Eukaryota</taxon>
        <taxon>Metazoa</taxon>
        <taxon>Chordata</taxon>
        <taxon>Craniata</taxon>
        <taxon>Vertebrata</taxon>
        <taxon>Euteleostomi</taxon>
        <taxon>Archelosauria</taxon>
        <taxon>Archosauria</taxon>
        <taxon>Dinosauria</taxon>
        <taxon>Saurischia</taxon>
        <taxon>Theropoda</taxon>
        <taxon>Coelurosauria</taxon>
        <taxon>Aves</taxon>
        <taxon>Neognathae</taxon>
        <taxon>Neoaves</taxon>
        <taxon>Telluraves</taxon>
        <taxon>Australaves</taxon>
        <taxon>Passeriformes</taxon>
        <taxon>Corvoidea</taxon>
        <taxon>Corvidae</taxon>
        <taxon>Corvus</taxon>
    </lineage>
</organism>
<dbReference type="Proteomes" id="UP000052976">
    <property type="component" value="Unassembled WGS sequence"/>
</dbReference>
<reference evidence="2 3" key="1">
    <citation type="submission" date="2014-04" db="EMBL/GenBank/DDBJ databases">
        <title>Genome evolution of avian class.</title>
        <authorList>
            <person name="Zhang G."/>
            <person name="Li C."/>
        </authorList>
    </citation>
    <scope>NUCLEOTIDE SEQUENCE [LARGE SCALE GENOMIC DNA]</scope>
    <source>
        <strain evidence="2">BGI_N302</strain>
    </source>
</reference>
<proteinExistence type="predicted"/>
<accession>A0A091EI24</accession>
<name>A0A091EI24_CORBR</name>
<gene>
    <name evidence="2" type="ORF">N302_12114</name>
</gene>
<keyword evidence="3" id="KW-1185">Reference proteome</keyword>